<organism evidence="2 3">
    <name type="scientific">Flavobacterium silvaticum</name>
    <dbReference type="NCBI Taxonomy" id="1852020"/>
    <lineage>
        <taxon>Bacteria</taxon>
        <taxon>Pseudomonadati</taxon>
        <taxon>Bacteroidota</taxon>
        <taxon>Flavobacteriia</taxon>
        <taxon>Flavobacteriales</taxon>
        <taxon>Flavobacteriaceae</taxon>
        <taxon>Flavobacterium</taxon>
    </lineage>
</organism>
<feature type="signal peptide" evidence="1">
    <location>
        <begin position="1"/>
        <end position="24"/>
    </location>
</feature>
<dbReference type="PROSITE" id="PS51257">
    <property type="entry name" value="PROKAR_LIPOPROTEIN"/>
    <property type="match status" value="1"/>
</dbReference>
<accession>A0A972FME8</accession>
<evidence type="ECO:0000313" key="3">
    <source>
        <dbReference type="Proteomes" id="UP000712080"/>
    </source>
</evidence>
<gene>
    <name evidence="2" type="ORF">G6047_09935</name>
</gene>
<dbReference type="RefSeq" id="WP_169527455.1">
    <property type="nucleotide sequence ID" value="NZ_JAAMPU010000105.1"/>
</dbReference>
<dbReference type="Gene3D" id="2.50.20.10">
    <property type="entry name" value="Lipoprotein localisation LolA/LolB/LppX"/>
    <property type="match status" value="1"/>
</dbReference>
<reference evidence="2" key="1">
    <citation type="submission" date="2020-02" db="EMBL/GenBank/DDBJ databases">
        <title>Flavobacterium sp. genome.</title>
        <authorList>
            <person name="Jung H.S."/>
            <person name="Baek J.H."/>
            <person name="Jeon C.O."/>
        </authorList>
    </citation>
    <scope>NUCLEOTIDE SEQUENCE</scope>
    <source>
        <strain evidence="2">SE-s28</strain>
    </source>
</reference>
<sequence length="256" mass="28986">MKRICLLLICISLIGCKTTKTAVAATTPETPKSIPSDSFVDAFYEGRNDFKTVAIKASAKYVDEHQDQSVTADVRIKKDEIIFLSIRFLGITMAKAIITPQEVRYYEKINETFFEGDYATLSKWLGTDLDFQRVQNLLLGEPIENLKGKKVKQTSDGTSIRIDDTSDKQIPKAYTFDASNLKKSEVKQPAENRNLEVNYPAYATQQGRNFPAQILIEALHPKGKTNIRINYNSATFNEELSYPYSVPDGYERVFIE</sequence>
<dbReference type="AlphaFoldDB" id="A0A972FME8"/>
<dbReference type="EMBL" id="JAAMPU010000105">
    <property type="protein sequence ID" value="NMH28352.1"/>
    <property type="molecule type" value="Genomic_DNA"/>
</dbReference>
<feature type="chain" id="PRO_5036902834" evidence="1">
    <location>
        <begin position="25"/>
        <end position="256"/>
    </location>
</feature>
<proteinExistence type="predicted"/>
<protein>
    <submittedName>
        <fullName evidence="2">DUF4292 domain-containing protein</fullName>
    </submittedName>
</protein>
<evidence type="ECO:0000256" key="1">
    <source>
        <dbReference type="SAM" id="SignalP"/>
    </source>
</evidence>
<dbReference type="InterPro" id="IPR025634">
    <property type="entry name" value="DUF4292"/>
</dbReference>
<dbReference type="Proteomes" id="UP000712080">
    <property type="component" value="Unassembled WGS sequence"/>
</dbReference>
<keyword evidence="3" id="KW-1185">Reference proteome</keyword>
<evidence type="ECO:0000313" key="2">
    <source>
        <dbReference type="EMBL" id="NMH28352.1"/>
    </source>
</evidence>
<dbReference type="Pfam" id="PF14125">
    <property type="entry name" value="DUF4292"/>
    <property type="match status" value="1"/>
</dbReference>
<keyword evidence="1" id="KW-0732">Signal</keyword>
<name>A0A972FME8_9FLAO</name>
<comment type="caution">
    <text evidence="2">The sequence shown here is derived from an EMBL/GenBank/DDBJ whole genome shotgun (WGS) entry which is preliminary data.</text>
</comment>